<organism evidence="2 3">
    <name type="scientific">Paenibacillus riograndensis SBR5</name>
    <dbReference type="NCBI Taxonomy" id="1073571"/>
    <lineage>
        <taxon>Bacteria</taxon>
        <taxon>Bacillati</taxon>
        <taxon>Bacillota</taxon>
        <taxon>Bacilli</taxon>
        <taxon>Bacillales</taxon>
        <taxon>Paenibacillaceae</taxon>
        <taxon>Paenibacillus</taxon>
        <taxon>Paenibacillus sonchi group</taxon>
    </lineage>
</organism>
<proteinExistence type="predicted"/>
<dbReference type="InterPro" id="IPR007899">
    <property type="entry name" value="CHAD_dom"/>
</dbReference>
<protein>
    <recommendedName>
        <fullName evidence="1">CHAD domain-containing protein</fullName>
    </recommendedName>
</protein>
<evidence type="ECO:0000259" key="1">
    <source>
        <dbReference type="PROSITE" id="PS51708"/>
    </source>
</evidence>
<dbReference type="Pfam" id="PF05235">
    <property type="entry name" value="CHAD"/>
    <property type="match status" value="1"/>
</dbReference>
<evidence type="ECO:0000313" key="3">
    <source>
        <dbReference type="Proteomes" id="UP000033163"/>
    </source>
</evidence>
<dbReference type="PROSITE" id="PS51708">
    <property type="entry name" value="CHAD"/>
    <property type="match status" value="1"/>
</dbReference>
<dbReference type="Gene3D" id="1.40.20.10">
    <property type="entry name" value="CHAD domain"/>
    <property type="match status" value="1"/>
</dbReference>
<dbReference type="InterPro" id="IPR038186">
    <property type="entry name" value="CHAD_dom_sf"/>
</dbReference>
<gene>
    <name evidence="2" type="ORF">PRIO_0672</name>
</gene>
<dbReference type="KEGG" id="pri:PRIO_0672"/>
<dbReference type="PANTHER" id="PTHR39339:SF1">
    <property type="entry name" value="CHAD DOMAIN-CONTAINING PROTEIN"/>
    <property type="match status" value="1"/>
</dbReference>
<dbReference type="HOGENOM" id="CLU_942835_0_0_9"/>
<sequence length="295" mass="33644">MTDLQVVKERQISKARQWELALNKLYINFCDYSKDALEAFGDEDIHQARVNCRKLLTLLSILDPEHLVTADLYSTFKQAQKRLGKVRDADVLIESFKDRHHQAKEAGEAKTAKLLKAVIRHQKVKRKKYRKKLAAGLPKLSGQALNGQWEAFLSRDLEGLAAKKDVNVVMRELEVAFEQKKKACKTLFKGPEAESKESFDALHELRIAAKELRYTASAASFALSQKFHAHEDIYKEIQEQLGIINDKRVWLEILQSIGREELGAGRKVWTELTDSLSAEVLEALHHNEVVQFPGN</sequence>
<feature type="domain" description="CHAD" evidence="1">
    <location>
        <begin position="11"/>
        <end position="295"/>
    </location>
</feature>
<reference evidence="3" key="1">
    <citation type="submission" date="2015-03" db="EMBL/GenBank/DDBJ databases">
        <authorList>
            <person name="Wibberg D."/>
        </authorList>
    </citation>
    <scope>NUCLEOTIDE SEQUENCE [LARGE SCALE GENOMIC DNA]</scope>
</reference>
<evidence type="ECO:0000313" key="2">
    <source>
        <dbReference type="EMBL" id="CQR52160.1"/>
    </source>
</evidence>
<dbReference type="PANTHER" id="PTHR39339">
    <property type="entry name" value="SLR1444 PROTEIN"/>
    <property type="match status" value="1"/>
</dbReference>
<dbReference type="RefSeq" id="WP_020427439.1">
    <property type="nucleotide sequence ID" value="NZ_AGBD01000388.1"/>
</dbReference>
<dbReference type="STRING" id="483937.AMQ84_14940"/>
<name>A0A0E4H7U3_9BACL</name>
<dbReference type="SMART" id="SM00880">
    <property type="entry name" value="CHAD"/>
    <property type="match status" value="1"/>
</dbReference>
<dbReference type="PATRIC" id="fig|1073571.4.peg.697"/>
<accession>A0A0E4H7U3</accession>
<dbReference type="Proteomes" id="UP000033163">
    <property type="component" value="Chromosome I"/>
</dbReference>
<dbReference type="AlphaFoldDB" id="A0A0E4H7U3"/>
<dbReference type="EMBL" id="LN831776">
    <property type="protein sequence ID" value="CQR52160.1"/>
    <property type="molecule type" value="Genomic_DNA"/>
</dbReference>